<evidence type="ECO:0000313" key="3">
    <source>
        <dbReference type="Proteomes" id="UP000054498"/>
    </source>
</evidence>
<feature type="compositionally biased region" description="Gly residues" evidence="1">
    <location>
        <begin position="384"/>
        <end position="417"/>
    </location>
</feature>
<feature type="region of interest" description="Disordered" evidence="1">
    <location>
        <begin position="383"/>
        <end position="425"/>
    </location>
</feature>
<dbReference type="EMBL" id="KK100987">
    <property type="protein sequence ID" value="KIZ02731.1"/>
    <property type="molecule type" value="Genomic_DNA"/>
</dbReference>
<feature type="region of interest" description="Disordered" evidence="1">
    <location>
        <begin position="504"/>
        <end position="546"/>
    </location>
</feature>
<feature type="compositionally biased region" description="Low complexity" evidence="1">
    <location>
        <begin position="510"/>
        <end position="544"/>
    </location>
</feature>
<organism evidence="2 3">
    <name type="scientific">Monoraphidium neglectum</name>
    <dbReference type="NCBI Taxonomy" id="145388"/>
    <lineage>
        <taxon>Eukaryota</taxon>
        <taxon>Viridiplantae</taxon>
        <taxon>Chlorophyta</taxon>
        <taxon>core chlorophytes</taxon>
        <taxon>Chlorophyceae</taxon>
        <taxon>CS clade</taxon>
        <taxon>Sphaeropleales</taxon>
        <taxon>Selenastraceae</taxon>
        <taxon>Monoraphidium</taxon>
    </lineage>
</organism>
<dbReference type="KEGG" id="mng:MNEG_5228"/>
<sequence>MTLHALAALGSPALGAAQAADAARRLSEVTGQLKPQELVLSMAAANALALQLPPAAWADLLAHALRTAPAFSPRDCAALLHATAAAAAADAERRPGHAWLGDFLAATQQQVAGYNLQDLGMALYSLGRLRHQPPRPWLAAALRRAGEQRRRMCAGSVCMCLFGVSCMRSRPPAQWVAAMASQALGQWQVLQQPPVGDSEGRAASEQRSQSQPPQQQQQQQQREHLMLLWAFGRLRYRPPPSHLQALVASILQTTLRPPSAERHDAPQSAASADATPLDAARAGSTVLLALARIGYVPPRRMLAELLGAALQGLVDAPPQAFACTLYAAALLLRPAGSVGGAGGAGAGPWLCRALDVLQGRLGELTPQGLSMVAWAAVRLAPEARGGGDGSGSGGSSGGSGSGGGSGNGGGSGGGESGGSRRRSPAGAREWLGAVCDAAGPRLGGARPQAVAVLLWAAARAGHEPDEGWLAAALWRQAELAPDAAPQSIALTFWAAATLTHRQRLQEQRQQEQQQEQQQGQQQGQQQQQQQQQAQDGEGEGAQQERSVTTALWWRSEAVRAPLAELLATSTLRLSKWRPQDLAMAAWALSRLRLRPQDAWMARFYATSGRKMAEFRDQELAVMAWALLRLLPAGARPPTAWVASLRDEAAARRARGDGSWRGRDARSVAQAVAVWLRAGGGGGGARGGAGGGAWRSRDD</sequence>
<dbReference type="AlphaFoldDB" id="A0A0D2NB64"/>
<evidence type="ECO:0000313" key="2">
    <source>
        <dbReference type="EMBL" id="KIZ02731.1"/>
    </source>
</evidence>
<dbReference type="RefSeq" id="XP_013901750.1">
    <property type="nucleotide sequence ID" value="XM_014046296.1"/>
</dbReference>
<feature type="compositionally biased region" description="Low complexity" evidence="1">
    <location>
        <begin position="206"/>
        <end position="220"/>
    </location>
</feature>
<proteinExistence type="predicted"/>
<reference evidence="2 3" key="1">
    <citation type="journal article" date="2013" name="BMC Genomics">
        <title>Reconstruction of the lipid metabolism for the microalga Monoraphidium neglectum from its genome sequence reveals characteristics suitable for biofuel production.</title>
        <authorList>
            <person name="Bogen C."/>
            <person name="Al-Dilaimi A."/>
            <person name="Albersmeier A."/>
            <person name="Wichmann J."/>
            <person name="Grundmann M."/>
            <person name="Rupp O."/>
            <person name="Lauersen K.J."/>
            <person name="Blifernez-Klassen O."/>
            <person name="Kalinowski J."/>
            <person name="Goesmann A."/>
            <person name="Mussgnug J.H."/>
            <person name="Kruse O."/>
        </authorList>
    </citation>
    <scope>NUCLEOTIDE SEQUENCE [LARGE SCALE GENOMIC DNA]</scope>
    <source>
        <strain evidence="2 3">SAG 48.87</strain>
    </source>
</reference>
<feature type="compositionally biased region" description="Gly residues" evidence="1">
    <location>
        <begin position="677"/>
        <end position="692"/>
    </location>
</feature>
<accession>A0A0D2NB64</accession>
<dbReference type="STRING" id="145388.A0A0D2NB64"/>
<gene>
    <name evidence="2" type="ORF">MNEG_5228</name>
</gene>
<protein>
    <submittedName>
        <fullName evidence="2">Uncharacterized protein</fullName>
    </submittedName>
</protein>
<name>A0A0D2NB64_9CHLO</name>
<dbReference type="GeneID" id="25738105"/>
<keyword evidence="3" id="KW-1185">Reference proteome</keyword>
<feature type="region of interest" description="Disordered" evidence="1">
    <location>
        <begin position="257"/>
        <end position="276"/>
    </location>
</feature>
<feature type="region of interest" description="Disordered" evidence="1">
    <location>
        <begin position="193"/>
        <end position="221"/>
    </location>
</feature>
<dbReference type="Proteomes" id="UP000054498">
    <property type="component" value="Unassembled WGS sequence"/>
</dbReference>
<feature type="region of interest" description="Disordered" evidence="1">
    <location>
        <begin position="677"/>
        <end position="698"/>
    </location>
</feature>
<evidence type="ECO:0000256" key="1">
    <source>
        <dbReference type="SAM" id="MobiDB-lite"/>
    </source>
</evidence>